<evidence type="ECO:0000256" key="3">
    <source>
        <dbReference type="ARBA" id="ARBA00022692"/>
    </source>
</evidence>
<comment type="similarity">
    <text evidence="2">Belongs to the TMEM256 family.</text>
</comment>
<evidence type="ECO:0000313" key="8">
    <source>
        <dbReference type="Proteomes" id="UP001176940"/>
    </source>
</evidence>
<proteinExistence type="inferred from homology"/>
<evidence type="ECO:0000256" key="1">
    <source>
        <dbReference type="ARBA" id="ARBA00004141"/>
    </source>
</evidence>
<comment type="subcellular location">
    <subcellularLocation>
        <location evidence="1">Membrane</location>
        <topology evidence="1">Multi-pass membrane protein</topology>
    </subcellularLocation>
</comment>
<name>A0ABN9KNG0_9NEOB</name>
<evidence type="ECO:0008006" key="9">
    <source>
        <dbReference type="Google" id="ProtNLM"/>
    </source>
</evidence>
<keyword evidence="5 6" id="KW-0472">Membrane</keyword>
<reference evidence="7" key="1">
    <citation type="submission" date="2023-07" db="EMBL/GenBank/DDBJ databases">
        <authorList>
            <person name="Stuckert A."/>
        </authorList>
    </citation>
    <scope>NUCLEOTIDE SEQUENCE</scope>
</reference>
<evidence type="ECO:0000256" key="2">
    <source>
        <dbReference type="ARBA" id="ARBA00006208"/>
    </source>
</evidence>
<gene>
    <name evidence="7" type="ORF">RIMI_LOCUS433805</name>
</gene>
<keyword evidence="8" id="KW-1185">Reference proteome</keyword>
<evidence type="ECO:0000256" key="6">
    <source>
        <dbReference type="SAM" id="Phobius"/>
    </source>
</evidence>
<dbReference type="InterPro" id="IPR006696">
    <property type="entry name" value="DUF423"/>
</dbReference>
<comment type="caution">
    <text evidence="7">The sequence shown here is derived from an EMBL/GenBank/DDBJ whole genome shotgun (WGS) entry which is preliminary data.</text>
</comment>
<dbReference type="EMBL" id="CAUEEQ010000508">
    <property type="protein sequence ID" value="CAJ0917124.1"/>
    <property type="molecule type" value="Genomic_DNA"/>
</dbReference>
<dbReference type="PANTHER" id="PTHR43461:SF1">
    <property type="entry name" value="TRANSMEMBRANE PROTEIN 256"/>
    <property type="match status" value="1"/>
</dbReference>
<protein>
    <recommendedName>
        <fullName evidence="9">Transmembrane protein 256</fullName>
    </recommendedName>
</protein>
<evidence type="ECO:0000313" key="7">
    <source>
        <dbReference type="EMBL" id="CAJ0917124.1"/>
    </source>
</evidence>
<keyword evidence="4 6" id="KW-1133">Transmembrane helix</keyword>
<dbReference type="PANTHER" id="PTHR43461">
    <property type="entry name" value="TRANSMEMBRANE PROTEIN 256"/>
    <property type="match status" value="1"/>
</dbReference>
<evidence type="ECO:0000256" key="5">
    <source>
        <dbReference type="ARBA" id="ARBA00023136"/>
    </source>
</evidence>
<organism evidence="7 8">
    <name type="scientific">Ranitomeya imitator</name>
    <name type="common">mimic poison frog</name>
    <dbReference type="NCBI Taxonomy" id="111125"/>
    <lineage>
        <taxon>Eukaryota</taxon>
        <taxon>Metazoa</taxon>
        <taxon>Chordata</taxon>
        <taxon>Craniata</taxon>
        <taxon>Vertebrata</taxon>
        <taxon>Euteleostomi</taxon>
        <taxon>Amphibia</taxon>
        <taxon>Batrachia</taxon>
        <taxon>Anura</taxon>
        <taxon>Neobatrachia</taxon>
        <taxon>Hyloidea</taxon>
        <taxon>Dendrobatidae</taxon>
        <taxon>Dendrobatinae</taxon>
        <taxon>Ranitomeya</taxon>
    </lineage>
</organism>
<evidence type="ECO:0000256" key="4">
    <source>
        <dbReference type="ARBA" id="ARBA00022989"/>
    </source>
</evidence>
<sequence>MSLHHIDVKDLSPTPSVIKLCHVGDWIELLVDDVRAFLGCLKLILWYEDQHPHLLTHLLYETSNRYHFLHSLALLAVPHCRRPMLAGSLLTSGIVLFCGSFYYQALSGDPSLTKAAPYGGTILILGWAAMAL</sequence>
<feature type="transmembrane region" description="Helical" evidence="6">
    <location>
        <begin position="84"/>
        <end position="103"/>
    </location>
</feature>
<keyword evidence="3 6" id="KW-0812">Transmembrane</keyword>
<accession>A0ABN9KNG0</accession>
<dbReference type="Pfam" id="PF04241">
    <property type="entry name" value="DUF423"/>
    <property type="match status" value="1"/>
</dbReference>
<dbReference type="Proteomes" id="UP001176940">
    <property type="component" value="Unassembled WGS sequence"/>
</dbReference>